<dbReference type="PRINTS" id="PR00369">
    <property type="entry name" value="FLAVODOXIN"/>
</dbReference>
<feature type="domain" description="FAD-binding FR-type" evidence="14">
    <location>
        <begin position="236"/>
        <end position="451"/>
    </location>
</feature>
<evidence type="ECO:0000256" key="11">
    <source>
        <dbReference type="PIRNR" id="PIRNR000207"/>
    </source>
</evidence>
<comment type="function">
    <text evidence="11">Component of the sulfite reductase complex that catalyzes the 6-electron reduction of sulfite to sulfide. This is one of several activities required for the biosynthesis of L-cysteine from sulfate. The flavoprotein component catalyzes the electron flow from NADPH -&gt; FAD -&gt; FMN to the hemoprotein component.</text>
</comment>
<dbReference type="InterPro" id="IPR001709">
    <property type="entry name" value="Flavoprot_Pyr_Nucl_cyt_Rdtase"/>
</dbReference>
<dbReference type="Proteomes" id="UP000249046">
    <property type="component" value="Unassembled WGS sequence"/>
</dbReference>
<dbReference type="CDD" id="cd06199">
    <property type="entry name" value="SiR"/>
    <property type="match status" value="1"/>
</dbReference>
<dbReference type="SUPFAM" id="SSF52343">
    <property type="entry name" value="Ferredoxin reductase-like, C-terminal NADP-linked domain"/>
    <property type="match status" value="1"/>
</dbReference>
<accession>A0A2W5KUD3</accession>
<dbReference type="Gene3D" id="3.40.50.80">
    <property type="entry name" value="Nucleotide-binding domain of ferredoxin-NADP reductase (FNR) module"/>
    <property type="match status" value="1"/>
</dbReference>
<dbReference type="GO" id="GO:0050660">
    <property type="term" value="F:flavin adenine dinucleotide binding"/>
    <property type="evidence" value="ECO:0007669"/>
    <property type="project" value="InterPro"/>
</dbReference>
<evidence type="ECO:0000313" key="16">
    <source>
        <dbReference type="Proteomes" id="UP000249046"/>
    </source>
</evidence>
<dbReference type="Gene3D" id="2.40.30.10">
    <property type="entry name" value="Translation factors"/>
    <property type="match status" value="1"/>
</dbReference>
<comment type="caution">
    <text evidence="15">The sequence shown here is derived from an EMBL/GenBank/DDBJ whole genome shotgun (WGS) entry which is preliminary data.</text>
</comment>
<dbReference type="PIRSF" id="PIRSF000207">
    <property type="entry name" value="SiR-FP_CysJ"/>
    <property type="match status" value="1"/>
</dbReference>
<feature type="binding site" evidence="12">
    <location>
        <begin position="423"/>
        <end position="426"/>
    </location>
    <ligand>
        <name>FAD</name>
        <dbReference type="ChEBI" id="CHEBI:57692"/>
    </ligand>
</feature>
<keyword evidence="1 11" id="KW-0813">Transport</keyword>
<dbReference type="Gene3D" id="1.20.990.10">
    <property type="entry name" value="NADPH-cytochrome p450 Reductase, Chain A, domain 3"/>
    <property type="match status" value="1"/>
</dbReference>
<comment type="cofactor">
    <cofactor evidence="11 12">
        <name>FAD</name>
        <dbReference type="ChEBI" id="CHEBI:57692"/>
    </cofactor>
    <text evidence="11 12">Binds 1 FAD per subunit.</text>
</comment>
<dbReference type="InterPro" id="IPR039261">
    <property type="entry name" value="FNR_nucleotide-bd"/>
</dbReference>
<dbReference type="InterPro" id="IPR003097">
    <property type="entry name" value="CysJ-like_FAD-binding"/>
</dbReference>
<evidence type="ECO:0000256" key="12">
    <source>
        <dbReference type="PIRSR" id="PIRSR000207-1"/>
    </source>
</evidence>
<dbReference type="PROSITE" id="PS50902">
    <property type="entry name" value="FLAVODOXIN_LIKE"/>
    <property type="match status" value="1"/>
</dbReference>
<evidence type="ECO:0000259" key="13">
    <source>
        <dbReference type="PROSITE" id="PS50902"/>
    </source>
</evidence>
<comment type="pathway">
    <text evidence="11">Sulfur metabolism; hydrogen sulfide biosynthesis; hydrogen sulfide from sulfite (NADPH route): step 1/1.</text>
</comment>
<evidence type="ECO:0000256" key="5">
    <source>
        <dbReference type="ARBA" id="ARBA00022827"/>
    </source>
</evidence>
<dbReference type="EMBL" id="QFPO01000002">
    <property type="protein sequence ID" value="PZQ19604.1"/>
    <property type="molecule type" value="Genomic_DNA"/>
</dbReference>
<dbReference type="InterPro" id="IPR023173">
    <property type="entry name" value="NADPH_Cyt_P450_Rdtase_alpha"/>
</dbReference>
<dbReference type="PROSITE" id="PS51384">
    <property type="entry name" value="FAD_FR"/>
    <property type="match status" value="1"/>
</dbReference>
<feature type="domain" description="Flavodoxin-like" evidence="13">
    <location>
        <begin position="64"/>
        <end position="202"/>
    </location>
</feature>
<dbReference type="EC" id="1.8.1.2" evidence="11"/>
<protein>
    <recommendedName>
        <fullName evidence="11">Sulfite reductase [NADPH] flavoprotein alpha-component</fullName>
        <shortName evidence="11">SiR-FP</shortName>
        <ecNumber evidence="11">1.8.1.2</ecNumber>
    </recommendedName>
</protein>
<dbReference type="FunFam" id="3.40.50.80:FF:000001">
    <property type="entry name" value="NADPH--cytochrome P450 reductase 1"/>
    <property type="match status" value="1"/>
</dbReference>
<keyword evidence="9 11" id="KW-0198">Cysteine biosynthesis</keyword>
<dbReference type="GO" id="GO:0019344">
    <property type="term" value="P:cysteine biosynthetic process"/>
    <property type="evidence" value="ECO:0007669"/>
    <property type="project" value="UniProtKB-KW"/>
</dbReference>
<keyword evidence="7 11" id="KW-0249">Electron transport</keyword>
<gene>
    <name evidence="15" type="ORF">DI564_02560</name>
</gene>
<dbReference type="SUPFAM" id="SSF63380">
    <property type="entry name" value="Riboflavin synthase domain-like"/>
    <property type="match status" value="1"/>
</dbReference>
<evidence type="ECO:0000256" key="1">
    <source>
        <dbReference type="ARBA" id="ARBA00022448"/>
    </source>
</evidence>
<dbReference type="NCBIfam" id="TIGR01931">
    <property type="entry name" value="cysJ"/>
    <property type="match status" value="1"/>
</dbReference>
<feature type="binding site" evidence="12">
    <location>
        <begin position="70"/>
        <end position="75"/>
    </location>
    <ligand>
        <name>FMN</name>
        <dbReference type="ChEBI" id="CHEBI:58210"/>
    </ligand>
</feature>
<feature type="binding site" evidence="12">
    <location>
        <position position="602"/>
    </location>
    <ligand>
        <name>FAD</name>
        <dbReference type="ChEBI" id="CHEBI:57692"/>
    </ligand>
</feature>
<evidence type="ECO:0000256" key="4">
    <source>
        <dbReference type="ARBA" id="ARBA00022643"/>
    </source>
</evidence>
<evidence type="ECO:0000256" key="3">
    <source>
        <dbReference type="ARBA" id="ARBA00022630"/>
    </source>
</evidence>
<dbReference type="Pfam" id="PF00258">
    <property type="entry name" value="Flavodoxin_1"/>
    <property type="match status" value="1"/>
</dbReference>
<dbReference type="GO" id="GO:0010181">
    <property type="term" value="F:FMN binding"/>
    <property type="evidence" value="ECO:0007669"/>
    <property type="project" value="InterPro"/>
</dbReference>
<feature type="binding site" evidence="12">
    <location>
        <begin position="390"/>
        <end position="393"/>
    </location>
    <ligand>
        <name>FAD</name>
        <dbReference type="ChEBI" id="CHEBI:57692"/>
    </ligand>
</feature>
<dbReference type="InterPro" id="IPR008254">
    <property type="entry name" value="Flavodoxin/NO_synth"/>
</dbReference>
<keyword evidence="6 11" id="KW-0521">NADP</keyword>
<dbReference type="GO" id="GO:0005829">
    <property type="term" value="C:cytosol"/>
    <property type="evidence" value="ECO:0007669"/>
    <property type="project" value="TreeGrafter"/>
</dbReference>
<keyword evidence="2 11" id="KW-0028">Amino-acid biosynthesis</keyword>
<dbReference type="AlphaFoldDB" id="A0A2W5KUD3"/>
<dbReference type="Gene3D" id="3.40.50.360">
    <property type="match status" value="1"/>
</dbReference>
<dbReference type="Pfam" id="PF00667">
    <property type="entry name" value="FAD_binding_1"/>
    <property type="match status" value="2"/>
</dbReference>
<dbReference type="PANTHER" id="PTHR19384">
    <property type="entry name" value="NITRIC OXIDE SYNTHASE-RELATED"/>
    <property type="match status" value="1"/>
</dbReference>
<feature type="binding site" evidence="12">
    <location>
        <begin position="528"/>
        <end position="532"/>
    </location>
    <ligand>
        <name>NADP(+)</name>
        <dbReference type="ChEBI" id="CHEBI:58349"/>
    </ligand>
</feature>
<feature type="binding site" evidence="12">
    <location>
        <position position="324"/>
    </location>
    <ligand>
        <name>FAD</name>
        <dbReference type="ChEBI" id="CHEBI:57692"/>
    </ligand>
</feature>
<evidence type="ECO:0000256" key="8">
    <source>
        <dbReference type="ARBA" id="ARBA00023002"/>
    </source>
</evidence>
<dbReference type="InterPro" id="IPR017927">
    <property type="entry name" value="FAD-bd_FR_type"/>
</dbReference>
<organism evidence="15 16">
    <name type="scientific">Rhodanobacter denitrificans</name>
    <dbReference type="NCBI Taxonomy" id="666685"/>
    <lineage>
        <taxon>Bacteria</taxon>
        <taxon>Pseudomonadati</taxon>
        <taxon>Pseudomonadota</taxon>
        <taxon>Gammaproteobacteria</taxon>
        <taxon>Lysobacterales</taxon>
        <taxon>Rhodanobacteraceae</taxon>
        <taxon>Rhodanobacter</taxon>
    </lineage>
</organism>
<proteinExistence type="predicted"/>
<comment type="catalytic activity">
    <reaction evidence="10 11">
        <text>hydrogen sulfide + 3 NADP(+) + 3 H2O = sulfite + 3 NADPH + 4 H(+)</text>
        <dbReference type="Rhea" id="RHEA:13801"/>
        <dbReference type="ChEBI" id="CHEBI:15377"/>
        <dbReference type="ChEBI" id="CHEBI:15378"/>
        <dbReference type="ChEBI" id="CHEBI:17359"/>
        <dbReference type="ChEBI" id="CHEBI:29919"/>
        <dbReference type="ChEBI" id="CHEBI:57783"/>
        <dbReference type="ChEBI" id="CHEBI:58349"/>
        <dbReference type="EC" id="1.8.1.2"/>
    </reaction>
</comment>
<dbReference type="GO" id="GO:0070814">
    <property type="term" value="P:hydrogen sulfide biosynthetic process"/>
    <property type="evidence" value="ECO:0007669"/>
    <property type="project" value="UniProtKB-UniPathway"/>
</dbReference>
<dbReference type="UniPathway" id="UPA00140">
    <property type="reaction ID" value="UER00207"/>
</dbReference>
<comment type="cofactor">
    <cofactor evidence="11 12">
        <name>FMN</name>
        <dbReference type="ChEBI" id="CHEBI:58210"/>
    </cofactor>
    <text evidence="11 12">Binds 1 FMN per subunit.</text>
</comment>
<dbReference type="PANTHER" id="PTHR19384:SF128">
    <property type="entry name" value="NADPH OXIDOREDUCTASE A"/>
    <property type="match status" value="1"/>
</dbReference>
<feature type="binding site" evidence="12">
    <location>
        <begin position="522"/>
        <end position="523"/>
    </location>
    <ligand>
        <name>NADP(+)</name>
        <dbReference type="ChEBI" id="CHEBI:58349"/>
    </ligand>
</feature>
<keyword evidence="4 11" id="KW-0288">FMN</keyword>
<name>A0A2W5KUD3_9GAMM</name>
<evidence type="ECO:0000256" key="7">
    <source>
        <dbReference type="ARBA" id="ARBA00022982"/>
    </source>
</evidence>
<feature type="binding site" evidence="12">
    <location>
        <position position="564"/>
    </location>
    <ligand>
        <name>NADP(+)</name>
        <dbReference type="ChEBI" id="CHEBI:58349"/>
    </ligand>
</feature>
<dbReference type="PRINTS" id="PR00371">
    <property type="entry name" value="FPNCR"/>
</dbReference>
<keyword evidence="8 11" id="KW-0560">Oxidoreductase</keyword>
<feature type="binding site" evidence="12">
    <location>
        <position position="414"/>
    </location>
    <ligand>
        <name>FAD</name>
        <dbReference type="ChEBI" id="CHEBI:57692"/>
    </ligand>
</feature>
<sequence>MSALPARPAIPLGQDALAQLTRLTEGLDRDALQWASGYLAGLAAHTIRQTAPASPAATDAAVRATVVYGSQTGNARRQAEALAGELEQAGLPVRVLRADAYPLRELPAERLLYLVVSTQGDGDPPDDARAFVEHLSGRRAPRLPQLRYAVLGLGDSSYPKFCAVGTQIDERLAALGAERLFTRGEADVDVDTAAVPWRRSALTQARSVLEPAPTLATVTPLRGAAAPPDAPAWSRERPFMAPLLSNQRIVGRDSGEDVRHLELSLQGSGLDYRPGDALGIRPTQPPALVEAVLAALGADGEHAVTVAGDTLPLAQWLSGRRELTRLTRPFVAAHAQRARSAALDAALAADGADALRALLDGHQLIDLLQRFPACWDAADFVAALRPLAPRLYSIASSRAAVGDEAHLTVAVVGYEAFGEARIGSASRFLADRAEGDTIPVFVEPNERFRLPEDPARDIVMIGPGTGVAPFRGFVQERIETAATGRNWLFFGHRHFRSDFLYQTEWQQAHRDGHLHRIDLAFSRDRPDKVYVQHALRRRGRELYDWIEGGAHLYVCGDASRMARDVDAALREIAIEHGGHDAESAAEWLAALAAGRRYSRDVY</sequence>
<evidence type="ECO:0000256" key="2">
    <source>
        <dbReference type="ARBA" id="ARBA00022605"/>
    </source>
</evidence>
<dbReference type="InterPro" id="IPR017938">
    <property type="entry name" value="Riboflavin_synthase-like_b-brl"/>
</dbReference>
<dbReference type="Pfam" id="PF00175">
    <property type="entry name" value="NAD_binding_1"/>
    <property type="match status" value="1"/>
</dbReference>
<dbReference type="InterPro" id="IPR010199">
    <property type="entry name" value="CysJ"/>
</dbReference>
<evidence type="ECO:0000256" key="6">
    <source>
        <dbReference type="ARBA" id="ARBA00022857"/>
    </source>
</evidence>
<feature type="binding site" evidence="12">
    <location>
        <begin position="153"/>
        <end position="162"/>
    </location>
    <ligand>
        <name>FMN</name>
        <dbReference type="ChEBI" id="CHEBI:58210"/>
    </ligand>
</feature>
<evidence type="ECO:0000259" key="14">
    <source>
        <dbReference type="PROSITE" id="PS51384"/>
    </source>
</evidence>
<evidence type="ECO:0000313" key="15">
    <source>
        <dbReference type="EMBL" id="PZQ19604.1"/>
    </source>
</evidence>
<dbReference type="GO" id="GO:0004783">
    <property type="term" value="F:sulfite reductase (NADPH) activity"/>
    <property type="evidence" value="ECO:0007669"/>
    <property type="project" value="UniProtKB-EC"/>
</dbReference>
<comment type="subunit">
    <text evidence="11">Alpha(8)-beta(8). The alpha component is a flavoprotein, the beta component is a hemoprotein.</text>
</comment>
<dbReference type="InterPro" id="IPR029039">
    <property type="entry name" value="Flavoprotein-like_sf"/>
</dbReference>
<reference evidence="15 16" key="1">
    <citation type="submission" date="2017-08" db="EMBL/GenBank/DDBJ databases">
        <title>Infants hospitalized years apart are colonized by the same room-sourced microbial strains.</title>
        <authorList>
            <person name="Brooks B."/>
            <person name="Olm M.R."/>
            <person name="Firek B.A."/>
            <person name="Baker R."/>
            <person name="Thomas B.C."/>
            <person name="Morowitz M.J."/>
            <person name="Banfield J.F."/>
        </authorList>
    </citation>
    <scope>NUCLEOTIDE SEQUENCE [LARGE SCALE GENOMIC DNA]</scope>
    <source>
        <strain evidence="15">S2_005_003_R2_42</strain>
    </source>
</reference>
<dbReference type="InterPro" id="IPR001433">
    <property type="entry name" value="OxRdtase_FAD/NAD-bd"/>
</dbReference>
<dbReference type="SUPFAM" id="SSF52218">
    <property type="entry name" value="Flavoproteins"/>
    <property type="match status" value="1"/>
</dbReference>
<evidence type="ECO:0000256" key="9">
    <source>
        <dbReference type="ARBA" id="ARBA00023192"/>
    </source>
</evidence>
<keyword evidence="3 11" id="KW-0285">Flavoprotein</keyword>
<evidence type="ECO:0000256" key="10">
    <source>
        <dbReference type="ARBA" id="ARBA00052219"/>
    </source>
</evidence>
<keyword evidence="5 11" id="KW-0274">FAD</keyword>
<feature type="binding site" evidence="12">
    <location>
        <begin position="408"/>
        <end position="410"/>
    </location>
    <ligand>
        <name>FAD</name>
        <dbReference type="ChEBI" id="CHEBI:57692"/>
    </ligand>
</feature>
<feature type="binding site" evidence="12">
    <location>
        <begin position="117"/>
        <end position="120"/>
    </location>
    <ligand>
        <name>FMN</name>
        <dbReference type="ChEBI" id="CHEBI:58210"/>
    </ligand>
</feature>
<dbReference type="InterPro" id="IPR001094">
    <property type="entry name" value="Flavdoxin-like"/>
</dbReference>